<evidence type="ECO:0000313" key="8">
    <source>
        <dbReference type="EMBL" id="KAF9763355.1"/>
    </source>
</evidence>
<dbReference type="InterPro" id="IPR036249">
    <property type="entry name" value="Thioredoxin-like_sf"/>
</dbReference>
<dbReference type="GO" id="GO:0005783">
    <property type="term" value="C:endoplasmic reticulum"/>
    <property type="evidence" value="ECO:0007669"/>
    <property type="project" value="TreeGrafter"/>
</dbReference>
<keyword evidence="9" id="KW-1185">Reference proteome</keyword>
<dbReference type="SUPFAM" id="SSF52833">
    <property type="entry name" value="Thioredoxin-like"/>
    <property type="match status" value="2"/>
</dbReference>
<dbReference type="Gene3D" id="3.40.30.10">
    <property type="entry name" value="Glutaredoxin"/>
    <property type="match status" value="3"/>
</dbReference>
<accession>A0A9P6KZP4</accession>
<sequence length="495" mass="57585">MLSLLLLLQLSLQIAQDGCEQRTEGLVLTDYYMKWCHACQALDPVLDEIGNHLERNGVDLFIEKIDCEKCKVTDKSIQAYPTVVLRDNGKEIARFNGKKTYNQVRDFLLEHTNIPSDAFEGHVETTAGHIHDLTDTDMYQGLDGAWLVLFYYKGHQMFDGLLTEIAKIYDGKINIGRISYKESKDFIQRLNIKSYPAMFGFYNGLSVPYVDNLNLNEISKFCDKLTESVLDEIDYNTFHEKSAMLESGEPIYLVLNKNNTLANEYFYNYAHMYRYKVKMYKSSDPKLFERASIYPQEIKDEADHNTHKHAVKLAVYKNGVFYEYTGHIGDEEEISAWIFHTHFGYVTRIENSTFNTIFNGFKPSMILITKEEQYLKEYNNFSADRHLGTPYLDILFSYLDTNQYDLFVPSLLPKIDVPSLVIYDPASKHFRYKPTRLTKENFKQVAMETIKRYEKGTLPLYPPAFSYIKYYILGIGFFITCVLLITKSTKSKKRI</sequence>
<name>A0A9P6KZP4_9MICR</name>
<dbReference type="PROSITE" id="PS51352">
    <property type="entry name" value="THIOREDOXIN_2"/>
    <property type="match status" value="1"/>
</dbReference>
<gene>
    <name evidence="8" type="primary">PDIL2-3</name>
    <name evidence="8" type="ORF">NGRA_1314</name>
</gene>
<dbReference type="PANTHER" id="PTHR46426">
    <property type="entry name" value="PROTEIN DISULFIDE-ISOMERASE TMX3"/>
    <property type="match status" value="1"/>
</dbReference>
<comment type="subcellular location">
    <subcellularLocation>
        <location evidence="1">Membrane</location>
        <topology evidence="1">Single-pass membrane protein</topology>
    </subcellularLocation>
</comment>
<dbReference type="InterPro" id="IPR013766">
    <property type="entry name" value="Thioredoxin_domain"/>
</dbReference>
<feature type="signal peptide" evidence="6">
    <location>
        <begin position="1"/>
        <end position="15"/>
    </location>
</feature>
<keyword evidence="6" id="KW-0732">Signal</keyword>
<dbReference type="AlphaFoldDB" id="A0A9P6KZP4"/>
<dbReference type="Proteomes" id="UP000740883">
    <property type="component" value="Unassembled WGS sequence"/>
</dbReference>
<dbReference type="EMBL" id="SBJO01000079">
    <property type="protein sequence ID" value="KAF9763355.1"/>
    <property type="molecule type" value="Genomic_DNA"/>
</dbReference>
<keyword evidence="2 5" id="KW-0812">Transmembrane</keyword>
<dbReference type="GO" id="GO:0016020">
    <property type="term" value="C:membrane"/>
    <property type="evidence" value="ECO:0007669"/>
    <property type="project" value="UniProtKB-SubCell"/>
</dbReference>
<evidence type="ECO:0000256" key="1">
    <source>
        <dbReference type="ARBA" id="ARBA00004167"/>
    </source>
</evidence>
<dbReference type="InterPro" id="IPR052250">
    <property type="entry name" value="PDI_TMX3"/>
</dbReference>
<dbReference type="PANTHER" id="PTHR46426:SF1">
    <property type="entry name" value="PROTEIN DISULFIDE-ISOMERASE TMX3"/>
    <property type="match status" value="1"/>
</dbReference>
<evidence type="ECO:0000256" key="4">
    <source>
        <dbReference type="ARBA" id="ARBA00023136"/>
    </source>
</evidence>
<proteinExistence type="predicted"/>
<feature type="domain" description="Thioredoxin" evidence="7">
    <location>
        <begin position="1"/>
        <end position="113"/>
    </location>
</feature>
<evidence type="ECO:0000256" key="2">
    <source>
        <dbReference type="ARBA" id="ARBA00022692"/>
    </source>
</evidence>
<protein>
    <submittedName>
        <fullName evidence="8">Protein disulfide-isomerase 2-3</fullName>
    </submittedName>
</protein>
<dbReference type="Pfam" id="PF13848">
    <property type="entry name" value="Thioredoxin_6"/>
    <property type="match status" value="1"/>
</dbReference>
<comment type="caution">
    <text evidence="8">The sequence shown here is derived from an EMBL/GenBank/DDBJ whole genome shotgun (WGS) entry which is preliminary data.</text>
</comment>
<reference evidence="8 9" key="1">
    <citation type="journal article" date="2020" name="Genome Biol. Evol.">
        <title>Comparative genomics of strictly vertically transmitted, feminizing microsporidia endosymbionts of amphipod crustaceans.</title>
        <authorList>
            <person name="Cormier A."/>
            <person name="Chebbi M.A."/>
            <person name="Giraud I."/>
            <person name="Wattier R."/>
            <person name="Teixeira M."/>
            <person name="Gilbert C."/>
            <person name="Rigaud T."/>
            <person name="Cordaux R."/>
        </authorList>
    </citation>
    <scope>NUCLEOTIDE SEQUENCE [LARGE SCALE GENOMIC DNA]</scope>
    <source>
        <strain evidence="8 9">Ou3-Ou53</strain>
    </source>
</reference>
<feature type="transmembrane region" description="Helical" evidence="5">
    <location>
        <begin position="467"/>
        <end position="486"/>
    </location>
</feature>
<feature type="chain" id="PRO_5040219161" evidence="6">
    <location>
        <begin position="16"/>
        <end position="495"/>
    </location>
</feature>
<evidence type="ECO:0000256" key="3">
    <source>
        <dbReference type="ARBA" id="ARBA00022989"/>
    </source>
</evidence>
<keyword evidence="4 5" id="KW-0472">Membrane</keyword>
<dbReference type="OrthoDB" id="427280at2759"/>
<evidence type="ECO:0000313" key="9">
    <source>
        <dbReference type="Proteomes" id="UP000740883"/>
    </source>
</evidence>
<evidence type="ECO:0000256" key="6">
    <source>
        <dbReference type="SAM" id="SignalP"/>
    </source>
</evidence>
<dbReference type="CDD" id="cd02947">
    <property type="entry name" value="TRX_family"/>
    <property type="match status" value="1"/>
</dbReference>
<dbReference type="Pfam" id="PF00085">
    <property type="entry name" value="Thioredoxin"/>
    <property type="match status" value="1"/>
</dbReference>
<keyword evidence="3 5" id="KW-1133">Transmembrane helix</keyword>
<evidence type="ECO:0000256" key="5">
    <source>
        <dbReference type="SAM" id="Phobius"/>
    </source>
</evidence>
<evidence type="ECO:0000259" key="7">
    <source>
        <dbReference type="PROSITE" id="PS51352"/>
    </source>
</evidence>
<organism evidence="8 9">
    <name type="scientific">Nosema granulosis</name>
    <dbReference type="NCBI Taxonomy" id="83296"/>
    <lineage>
        <taxon>Eukaryota</taxon>
        <taxon>Fungi</taxon>
        <taxon>Fungi incertae sedis</taxon>
        <taxon>Microsporidia</taxon>
        <taxon>Nosematidae</taxon>
        <taxon>Nosema</taxon>
    </lineage>
</organism>